<dbReference type="EMBL" id="JARBDR010000903">
    <property type="protein sequence ID" value="KAJ8304565.1"/>
    <property type="molecule type" value="Genomic_DNA"/>
</dbReference>
<evidence type="ECO:0000313" key="3">
    <source>
        <dbReference type="Proteomes" id="UP001217089"/>
    </source>
</evidence>
<feature type="transmembrane region" description="Helical" evidence="1">
    <location>
        <begin position="39"/>
        <end position="58"/>
    </location>
</feature>
<proteinExistence type="predicted"/>
<gene>
    <name evidence="2" type="ORF">KUTeg_018148</name>
</gene>
<keyword evidence="1" id="KW-1133">Transmembrane helix</keyword>
<protein>
    <submittedName>
        <fullName evidence="2">Uncharacterized protein</fullName>
    </submittedName>
</protein>
<keyword evidence="3" id="KW-1185">Reference proteome</keyword>
<dbReference type="Proteomes" id="UP001217089">
    <property type="component" value="Unassembled WGS sequence"/>
</dbReference>
<evidence type="ECO:0000256" key="1">
    <source>
        <dbReference type="SAM" id="Phobius"/>
    </source>
</evidence>
<comment type="caution">
    <text evidence="2">The sequence shown here is derived from an EMBL/GenBank/DDBJ whole genome shotgun (WGS) entry which is preliminary data.</text>
</comment>
<keyword evidence="1" id="KW-0812">Transmembrane</keyword>
<reference evidence="2 3" key="1">
    <citation type="submission" date="2022-12" db="EMBL/GenBank/DDBJ databases">
        <title>Chromosome-level genome of Tegillarca granosa.</title>
        <authorList>
            <person name="Kim J."/>
        </authorList>
    </citation>
    <scope>NUCLEOTIDE SEQUENCE [LARGE SCALE GENOMIC DNA]</scope>
    <source>
        <strain evidence="2">Teg-2019</strain>
        <tissue evidence="2">Adductor muscle</tissue>
    </source>
</reference>
<accession>A0ABQ9EH83</accession>
<sequence length="64" mass="7640">MYVQYPIYFKHVPDYCSVVDFDKPINNLSLLFFQLSLDILLKMLPCTSIYACCILWFVQRVIKE</sequence>
<evidence type="ECO:0000313" key="2">
    <source>
        <dbReference type="EMBL" id="KAJ8304565.1"/>
    </source>
</evidence>
<name>A0ABQ9EH83_TEGGR</name>
<keyword evidence="1" id="KW-0472">Membrane</keyword>
<organism evidence="2 3">
    <name type="scientific">Tegillarca granosa</name>
    <name type="common">Malaysian cockle</name>
    <name type="synonym">Anadara granosa</name>
    <dbReference type="NCBI Taxonomy" id="220873"/>
    <lineage>
        <taxon>Eukaryota</taxon>
        <taxon>Metazoa</taxon>
        <taxon>Spiralia</taxon>
        <taxon>Lophotrochozoa</taxon>
        <taxon>Mollusca</taxon>
        <taxon>Bivalvia</taxon>
        <taxon>Autobranchia</taxon>
        <taxon>Pteriomorphia</taxon>
        <taxon>Arcoida</taxon>
        <taxon>Arcoidea</taxon>
        <taxon>Arcidae</taxon>
        <taxon>Tegillarca</taxon>
    </lineage>
</organism>